<gene>
    <name evidence="1" type="ORF">F5544_22615</name>
</gene>
<name>A0A6G9YGS4_9NOCA</name>
<sequence length="131" mass="14506">MDELLAMSRSADTGNRVDAVQALGRRIDQPDAFHRLTEMLRDQNVTVMVDAAEMLARRGGNGGVRAVIEELGRTADDPDADYIMYKLEELEALGEVPILRIARALVASEESPDFRAGLIDVENYMGHHNPK</sequence>
<dbReference type="InterPro" id="IPR011989">
    <property type="entry name" value="ARM-like"/>
</dbReference>
<proteinExistence type="predicted"/>
<dbReference type="Pfam" id="PF13646">
    <property type="entry name" value="HEAT_2"/>
    <property type="match status" value="1"/>
</dbReference>
<evidence type="ECO:0008006" key="3">
    <source>
        <dbReference type="Google" id="ProtNLM"/>
    </source>
</evidence>
<evidence type="ECO:0000313" key="2">
    <source>
        <dbReference type="Proteomes" id="UP000503540"/>
    </source>
</evidence>
<accession>A0A6G9YGS4</accession>
<protein>
    <recommendedName>
        <fullName evidence="3">HEAT repeat domain-containing protein</fullName>
    </recommendedName>
</protein>
<dbReference type="SUPFAM" id="SSF48371">
    <property type="entry name" value="ARM repeat"/>
    <property type="match status" value="1"/>
</dbReference>
<evidence type="ECO:0000313" key="1">
    <source>
        <dbReference type="EMBL" id="QIS12384.1"/>
    </source>
</evidence>
<reference evidence="1 2" key="1">
    <citation type="journal article" date="2019" name="ACS Chem. Biol.">
        <title>Identification and Mobilization of a Cryptic Antibiotic Biosynthesis Gene Locus from a Human-Pathogenic Nocardia Isolate.</title>
        <authorList>
            <person name="Herisse M."/>
            <person name="Ishida K."/>
            <person name="Porter J.L."/>
            <person name="Howden B."/>
            <person name="Hertweck C."/>
            <person name="Stinear T.P."/>
            <person name="Pidot S.J."/>
        </authorList>
    </citation>
    <scope>NUCLEOTIDE SEQUENCE [LARGE SCALE GENOMIC DNA]</scope>
    <source>
        <strain evidence="1 2">AUSMDU00012717</strain>
    </source>
</reference>
<dbReference type="InterPro" id="IPR016024">
    <property type="entry name" value="ARM-type_fold"/>
</dbReference>
<dbReference type="AlphaFoldDB" id="A0A6G9YGS4"/>
<keyword evidence="2" id="KW-1185">Reference proteome</keyword>
<dbReference type="KEGG" id="nah:F5544_22615"/>
<dbReference type="EMBL" id="CP046172">
    <property type="protein sequence ID" value="QIS12384.1"/>
    <property type="molecule type" value="Genomic_DNA"/>
</dbReference>
<dbReference type="Gene3D" id="1.25.10.10">
    <property type="entry name" value="Leucine-rich Repeat Variant"/>
    <property type="match status" value="1"/>
</dbReference>
<dbReference type="RefSeq" id="WP_167475075.1">
    <property type="nucleotide sequence ID" value="NZ_CP046172.1"/>
</dbReference>
<dbReference type="Proteomes" id="UP000503540">
    <property type="component" value="Chromosome"/>
</dbReference>
<organism evidence="1 2">
    <name type="scientific">Nocardia arthritidis</name>
    <dbReference type="NCBI Taxonomy" id="228602"/>
    <lineage>
        <taxon>Bacteria</taxon>
        <taxon>Bacillati</taxon>
        <taxon>Actinomycetota</taxon>
        <taxon>Actinomycetes</taxon>
        <taxon>Mycobacteriales</taxon>
        <taxon>Nocardiaceae</taxon>
        <taxon>Nocardia</taxon>
    </lineage>
</organism>